<gene>
    <name evidence="1" type="ORF">GCM10009114_18790</name>
</gene>
<dbReference type="EMBL" id="BAAAFD010000004">
    <property type="protein sequence ID" value="GAA0856524.1"/>
    <property type="molecule type" value="Genomic_DNA"/>
</dbReference>
<sequence length="311" mass="35141">MHAGWRQYIKQRLKKPSKFYSVGIEFGIDSIQVSVLIKDKETVRWVKQQLLPTHDWQKHLRDYVSSESLSNTPCHIVFAASKYQVQQVDKPQVDDAELSQALVWTVKDLMPHQEDIIVEYFDLPAQSSGANKVNVVAMVKSEIVELSDGVIDAGLELQSIGILELAVADMLEKSDDAVLTLVQEPGQDICLNIVKRGDVYFSRRLRGYENLSTFSEQELQMGVGDNLSVEIQRSMDYFESQLRQAPVKKILLGVESPHLQKLTEIMQQLTFMTVEPLSPEVVGTDDLHFRSSLIGSLGAAYKEQNGLHHEE</sequence>
<keyword evidence="2" id="KW-1185">Reference proteome</keyword>
<evidence type="ECO:0000313" key="2">
    <source>
        <dbReference type="Proteomes" id="UP001500359"/>
    </source>
</evidence>
<organism evidence="1 2">
    <name type="scientific">Aliiglaciecola litoralis</name>
    <dbReference type="NCBI Taxonomy" id="582857"/>
    <lineage>
        <taxon>Bacteria</taxon>
        <taxon>Pseudomonadati</taxon>
        <taxon>Pseudomonadota</taxon>
        <taxon>Gammaproteobacteria</taxon>
        <taxon>Alteromonadales</taxon>
        <taxon>Alteromonadaceae</taxon>
        <taxon>Aliiglaciecola</taxon>
    </lineage>
</organism>
<reference evidence="1 2" key="1">
    <citation type="journal article" date="2019" name="Int. J. Syst. Evol. Microbiol.">
        <title>The Global Catalogue of Microorganisms (GCM) 10K type strain sequencing project: providing services to taxonomists for standard genome sequencing and annotation.</title>
        <authorList>
            <consortium name="The Broad Institute Genomics Platform"/>
            <consortium name="The Broad Institute Genome Sequencing Center for Infectious Disease"/>
            <person name="Wu L."/>
            <person name="Ma J."/>
        </authorList>
    </citation>
    <scope>NUCLEOTIDE SEQUENCE [LARGE SCALE GENOMIC DNA]</scope>
    <source>
        <strain evidence="1 2">JCM 15896</strain>
    </source>
</reference>
<dbReference type="RefSeq" id="WP_343859124.1">
    <property type="nucleotide sequence ID" value="NZ_BAAAFD010000004.1"/>
</dbReference>
<accession>A0ABN1LII6</accession>
<evidence type="ECO:0008006" key="3">
    <source>
        <dbReference type="Google" id="ProtNLM"/>
    </source>
</evidence>
<name>A0ABN1LII6_9ALTE</name>
<protein>
    <recommendedName>
        <fullName evidence="3">MSHA biogenesis protein MshI</fullName>
    </recommendedName>
</protein>
<evidence type="ECO:0000313" key="1">
    <source>
        <dbReference type="EMBL" id="GAA0856524.1"/>
    </source>
</evidence>
<dbReference type="Proteomes" id="UP001500359">
    <property type="component" value="Unassembled WGS sequence"/>
</dbReference>
<proteinExistence type="predicted"/>
<comment type="caution">
    <text evidence="1">The sequence shown here is derived from an EMBL/GenBank/DDBJ whole genome shotgun (WGS) entry which is preliminary data.</text>
</comment>